<protein>
    <submittedName>
        <fullName evidence="1">ATPase involved in chromosome partitioning-like protein</fullName>
    </submittedName>
</protein>
<evidence type="ECO:0000313" key="2">
    <source>
        <dbReference type="Proteomes" id="UP000019666"/>
    </source>
</evidence>
<dbReference type="SUPFAM" id="SSF52540">
    <property type="entry name" value="P-loop containing nucleoside triphosphate hydrolases"/>
    <property type="match status" value="1"/>
</dbReference>
<gene>
    <name evidence="1" type="ORF">Rumeso_04192</name>
</gene>
<dbReference type="STRING" id="442562.Rumeso_04192"/>
<evidence type="ECO:0000313" key="1">
    <source>
        <dbReference type="EMBL" id="EYD74256.1"/>
    </source>
</evidence>
<organism evidence="1 2">
    <name type="scientific">Rubellimicrobium mesophilum DSM 19309</name>
    <dbReference type="NCBI Taxonomy" id="442562"/>
    <lineage>
        <taxon>Bacteria</taxon>
        <taxon>Pseudomonadati</taxon>
        <taxon>Pseudomonadota</taxon>
        <taxon>Alphaproteobacteria</taxon>
        <taxon>Rhodobacterales</taxon>
        <taxon>Roseobacteraceae</taxon>
        <taxon>Rubellimicrobium</taxon>
    </lineage>
</organism>
<sequence length="132" mass="13955">MDAARERFDLLLIDTPPATPAWLGDVLAVADLALAPVRPSPDDLRAIGGTLGALRAARTPFAFILTQAPRAKITDETARVLAGHGRVAPVNMAQRVSYAESAATGQGVTEGSDGRASQEVRDLWSYVKGVME</sequence>
<accession>A0A017HIR9</accession>
<dbReference type="PANTHER" id="PTHR13696:SF96">
    <property type="entry name" value="COBQ_COBB_MIND_PARA NUCLEOTIDE BINDING DOMAIN-CONTAINING PROTEIN"/>
    <property type="match status" value="1"/>
</dbReference>
<dbReference type="Proteomes" id="UP000019666">
    <property type="component" value="Unassembled WGS sequence"/>
</dbReference>
<dbReference type="EMBL" id="AOSK01000119">
    <property type="protein sequence ID" value="EYD74256.1"/>
    <property type="molecule type" value="Genomic_DNA"/>
</dbReference>
<dbReference type="InterPro" id="IPR050678">
    <property type="entry name" value="DNA_Partitioning_ATPase"/>
</dbReference>
<reference evidence="1 2" key="1">
    <citation type="submission" date="2013-02" db="EMBL/GenBank/DDBJ databases">
        <authorList>
            <person name="Fiebig A."/>
            <person name="Goeker M."/>
            <person name="Klenk H.-P.P."/>
        </authorList>
    </citation>
    <scope>NUCLEOTIDE SEQUENCE [LARGE SCALE GENOMIC DNA]</scope>
    <source>
        <strain evidence="1 2">DSM 19309</strain>
    </source>
</reference>
<dbReference type="PANTHER" id="PTHR13696">
    <property type="entry name" value="P-LOOP CONTAINING NUCLEOSIDE TRIPHOSPHATE HYDROLASE"/>
    <property type="match status" value="1"/>
</dbReference>
<dbReference type="InterPro" id="IPR027417">
    <property type="entry name" value="P-loop_NTPase"/>
</dbReference>
<dbReference type="CDD" id="cd02042">
    <property type="entry name" value="ParAB_family"/>
    <property type="match status" value="1"/>
</dbReference>
<name>A0A017HIR9_9RHOB</name>
<comment type="caution">
    <text evidence="1">The sequence shown here is derived from an EMBL/GenBank/DDBJ whole genome shotgun (WGS) entry which is preliminary data.</text>
</comment>
<dbReference type="Gene3D" id="3.40.50.300">
    <property type="entry name" value="P-loop containing nucleotide triphosphate hydrolases"/>
    <property type="match status" value="1"/>
</dbReference>
<dbReference type="AlphaFoldDB" id="A0A017HIR9"/>
<dbReference type="HOGENOM" id="CLU_1915554_0_0_5"/>
<proteinExistence type="predicted"/>
<keyword evidence="2" id="KW-1185">Reference proteome</keyword>